<sequence>MGRPDAIRLTALRVSEAKLRAYRNELILAKLNFLLWGWYWVYAAMDGDETLSANEVDTDQEEAQLALPSGRTNGPRDRVEERPHKKRKLQPFEVLTVSSDMEEDPVALEKIVERVVEGVAEEATAQQPVASPRTFTGTVILETREDPSAEEIKLEGINAADVLFGQVVPLLQYLDIDPRDRLDASRVAFNKESRRVDELTADLEKKDQAYAIEMAAKVKALAECEVARSLDLKGVGEIGGQVQ</sequence>
<name>A0A176VMU9_MARPO</name>
<evidence type="ECO:0000313" key="3">
    <source>
        <dbReference type="Proteomes" id="UP000077202"/>
    </source>
</evidence>
<accession>A0A176VMU9</accession>
<feature type="region of interest" description="Disordered" evidence="1">
    <location>
        <begin position="64"/>
        <end position="85"/>
    </location>
</feature>
<dbReference type="AlphaFoldDB" id="A0A176VMU9"/>
<dbReference type="Proteomes" id="UP000077202">
    <property type="component" value="Unassembled WGS sequence"/>
</dbReference>
<evidence type="ECO:0000256" key="1">
    <source>
        <dbReference type="SAM" id="MobiDB-lite"/>
    </source>
</evidence>
<keyword evidence="3" id="KW-1185">Reference proteome</keyword>
<feature type="compositionally biased region" description="Basic and acidic residues" evidence="1">
    <location>
        <begin position="74"/>
        <end position="83"/>
    </location>
</feature>
<protein>
    <submittedName>
        <fullName evidence="2">Uncharacterized protein</fullName>
    </submittedName>
</protein>
<gene>
    <name evidence="2" type="ORF">AXG93_242s1180</name>
</gene>
<comment type="caution">
    <text evidence="2">The sequence shown here is derived from an EMBL/GenBank/DDBJ whole genome shotgun (WGS) entry which is preliminary data.</text>
</comment>
<proteinExistence type="predicted"/>
<dbReference type="EMBL" id="LVLJ01003307">
    <property type="protein sequence ID" value="OAE21937.1"/>
    <property type="molecule type" value="Genomic_DNA"/>
</dbReference>
<reference evidence="2" key="1">
    <citation type="submission" date="2016-03" db="EMBL/GenBank/DDBJ databases">
        <title>Mechanisms controlling the formation of the plant cell surface in tip-growing cells are functionally conserved among land plants.</title>
        <authorList>
            <person name="Honkanen S."/>
            <person name="Jones V.A."/>
            <person name="Morieri G."/>
            <person name="Champion C."/>
            <person name="Hetherington A.J."/>
            <person name="Kelly S."/>
            <person name="Saint-Marcoux D."/>
            <person name="Proust H."/>
            <person name="Prescott H."/>
            <person name="Dolan L."/>
        </authorList>
    </citation>
    <scope>NUCLEOTIDE SEQUENCE [LARGE SCALE GENOMIC DNA]</scope>
    <source>
        <tissue evidence="2">Whole gametophyte</tissue>
    </source>
</reference>
<evidence type="ECO:0000313" key="2">
    <source>
        <dbReference type="EMBL" id="OAE21937.1"/>
    </source>
</evidence>
<organism evidence="2 3">
    <name type="scientific">Marchantia polymorpha subsp. ruderalis</name>
    <dbReference type="NCBI Taxonomy" id="1480154"/>
    <lineage>
        <taxon>Eukaryota</taxon>
        <taxon>Viridiplantae</taxon>
        <taxon>Streptophyta</taxon>
        <taxon>Embryophyta</taxon>
        <taxon>Marchantiophyta</taxon>
        <taxon>Marchantiopsida</taxon>
        <taxon>Marchantiidae</taxon>
        <taxon>Marchantiales</taxon>
        <taxon>Marchantiaceae</taxon>
        <taxon>Marchantia</taxon>
    </lineage>
</organism>